<reference evidence="5 6" key="2">
    <citation type="journal article" date="2009" name="PLoS ONE">
        <title>An integrated genetic and cytogenetic map of the cucumber genome.</title>
        <authorList>
            <person name="Ren Y."/>
            <person name="Zhang Z."/>
            <person name="Liu J."/>
            <person name="Staub J.E."/>
            <person name="Han Y."/>
            <person name="Cheng Z."/>
            <person name="Li X."/>
            <person name="Lu J."/>
            <person name="Miao H."/>
            <person name="Kang H."/>
            <person name="Xie B."/>
            <person name="Gu X."/>
            <person name="Wang X."/>
            <person name="Du Y."/>
            <person name="Jin W."/>
            <person name="Huang S."/>
        </authorList>
    </citation>
    <scope>NUCLEOTIDE SEQUENCE [LARGE SCALE GENOMIC DNA]</scope>
    <source>
        <strain evidence="6">cv. 9930</strain>
    </source>
</reference>
<dbReference type="PANTHER" id="PTHR15704">
    <property type="entry name" value="SUPERKILLER 3 PROTEIN-RELATED"/>
    <property type="match status" value="1"/>
</dbReference>
<feature type="repeat" description="TPR" evidence="3">
    <location>
        <begin position="431"/>
        <end position="464"/>
    </location>
</feature>
<keyword evidence="1" id="KW-0677">Repeat</keyword>
<sequence>MEEIALEKEHGGESESSCLTARQLQEAVDAHPDDPSSHFKLGIFMWENGASHDKAAAADHFLKSAKLDPGNAAAFKYLGDYYATSSVDIQRALKCYQRAVSLDVDDFHSGEALCDLLHHEGKESIEVAVCKEASSKSPKAFWAFRRLGYLQVYQNKWTEAVSSLQHAIRGYPHCADLWEALGLAYQRLGRFTAAIKSYARAIEIEGDRILAWIESGNIFLMLGLFKKGVEHFQQALEISPKSITAQFGLSSGLLGWAKEYINRGAFKWASFLLEEASKVARGSTHLAGNSSCIWKLLGDIQHTYAKCYPWMEDNWGQCSESFRTSILSWKQTRMLALFSAKSSYQQALHLAPWEANIYTDIAITLDNISSFNDNSGPGFNSWQISEKMTLGALMLEGDNHEFWVAMGCISNHAALKQHAFIRALQLDGSLAGAWAYLGKLYWNRCEKQLARQAFDYARSIDPSLALPWAGMSADLNVRESTSDEAFESCLRAAQILPVAEFQIGLAKLSLQAGHLSSPQVFGAIRQAVQLAPCYPESYNLNGLAFEAQLDYQSAVAAYRLAHLTISHFSDRVPRSHVRDISINLARSLCMVGNFFEALQECENLSTEGMLDIEGLQVYAFSLWKLGKNDQALSAVRTLASGISTMESTRTAASIDFICRLLCSISGLDSAINSITKMPTNFFQSSKLSFVVAAVHALDQGDRLEAIVLSSRSCLQSHEEITRMHSLIALSKLIKYRTNNCLGFLNGVMHLRKALHAYPSSSSIRNLLGYLLLSNEERDDNHTATRCCNMLYGLDQQNKGLKSAYEIHGAGAVACYTIGTSHPRFSFPTCSYQCRNGIGTIRQLQKCLRQEPWNYDARYLLILNILQKAREERFPCHLCVTIGRLILVAFFDEAYFTKDVSHQYKKFQLLLCASEISLQGGDQIKCINYAKAASSMSLPEIYLFYAHLLLCRAYAAENDSNNLRKEFMKCLNLKTDNYLGCVCLKFIASRYELHDESNILELSLKKWSAESKNLQHMVIPMFVDGLISFRSQDFMAAEKYFAQACFSGHDGCLFLCHGVTCMELAKKLCSPHFLRLAVNSLLKAQVISVPIPIVSIMLAQAEGSLGLKENWESGLRLEWFSWPPDTRSAEILFQMHLLAKQSKVDSDQLRVELCQSPLRWVLRAIHVNPSCVRYWNVLQSLWNEG</sequence>
<dbReference type="eggNOG" id="KOG1127">
    <property type="taxonomic scope" value="Eukaryota"/>
</dbReference>
<dbReference type="InterPro" id="IPR011990">
    <property type="entry name" value="TPR-like_helical_dom_sf"/>
</dbReference>
<proteinExistence type="predicted"/>
<dbReference type="SUPFAM" id="SSF48452">
    <property type="entry name" value="TPR-like"/>
    <property type="match status" value="3"/>
</dbReference>
<evidence type="ECO:0000256" key="1">
    <source>
        <dbReference type="ARBA" id="ARBA00022737"/>
    </source>
</evidence>
<dbReference type="Gramene" id="KGN55557">
    <property type="protein sequence ID" value="KGN55557"/>
    <property type="gene ID" value="Csa_4G665130"/>
</dbReference>
<dbReference type="PROSITE" id="PS50005">
    <property type="entry name" value="TPR"/>
    <property type="match status" value="3"/>
</dbReference>
<dbReference type="PROSITE" id="PS50293">
    <property type="entry name" value="TPR_REGION"/>
    <property type="match status" value="1"/>
</dbReference>
<evidence type="ECO:0000313" key="5">
    <source>
        <dbReference type="EMBL" id="KGN55557.1"/>
    </source>
</evidence>
<evidence type="ECO:0000313" key="6">
    <source>
        <dbReference type="Proteomes" id="UP000029981"/>
    </source>
</evidence>
<dbReference type="OrthoDB" id="421075at2759"/>
<reference evidence="5 6" key="3">
    <citation type="journal article" date="2010" name="BMC Genomics">
        <title>Transcriptome sequencing and comparative analysis of cucumber flowers with different sex types.</title>
        <authorList>
            <person name="Guo S."/>
            <person name="Zheng Y."/>
            <person name="Joung J.G."/>
            <person name="Liu S."/>
            <person name="Zhang Z."/>
            <person name="Crasta O.R."/>
            <person name="Sobral B.W."/>
            <person name="Xu Y."/>
            <person name="Huang S."/>
            <person name="Fei Z."/>
        </authorList>
    </citation>
    <scope>NUCLEOTIDE SEQUENCE [LARGE SCALE GENOMIC DNA]</scope>
    <source>
        <strain evidence="6">cv. 9930</strain>
    </source>
</reference>
<dbReference type="Pfam" id="PF13432">
    <property type="entry name" value="TPR_16"/>
    <property type="match status" value="1"/>
</dbReference>
<dbReference type="InterPro" id="IPR039226">
    <property type="entry name" value="Ski3/TTC37"/>
</dbReference>
<keyword evidence="2 3" id="KW-0802">TPR repeat</keyword>
<feature type="repeat" description="TPR" evidence="3">
    <location>
        <begin position="175"/>
        <end position="208"/>
    </location>
</feature>
<dbReference type="AlphaFoldDB" id="A0A0A0L4Q4"/>
<organism evidence="5 6">
    <name type="scientific">Cucumis sativus</name>
    <name type="common">Cucumber</name>
    <dbReference type="NCBI Taxonomy" id="3659"/>
    <lineage>
        <taxon>Eukaryota</taxon>
        <taxon>Viridiplantae</taxon>
        <taxon>Streptophyta</taxon>
        <taxon>Embryophyta</taxon>
        <taxon>Tracheophyta</taxon>
        <taxon>Spermatophyta</taxon>
        <taxon>Magnoliopsida</taxon>
        <taxon>eudicotyledons</taxon>
        <taxon>Gunneridae</taxon>
        <taxon>Pentapetalae</taxon>
        <taxon>rosids</taxon>
        <taxon>fabids</taxon>
        <taxon>Cucurbitales</taxon>
        <taxon>Cucurbitaceae</taxon>
        <taxon>Benincaseae</taxon>
        <taxon>Cucumis</taxon>
    </lineage>
</organism>
<evidence type="ECO:0000256" key="3">
    <source>
        <dbReference type="PROSITE-ProRule" id="PRU00339"/>
    </source>
</evidence>
<reference evidence="5 6" key="4">
    <citation type="journal article" date="2011" name="BMC Genomics">
        <title>RNA-Seq improves annotation of protein-coding genes in the cucumber genome.</title>
        <authorList>
            <person name="Li Z."/>
            <person name="Zhang Z."/>
            <person name="Yan P."/>
            <person name="Huang S."/>
            <person name="Fei Z."/>
            <person name="Lin K."/>
        </authorList>
    </citation>
    <scope>NUCLEOTIDE SEQUENCE [LARGE SCALE GENOMIC DNA]</scope>
    <source>
        <strain evidence="6">cv. 9930</strain>
    </source>
</reference>
<accession>A0A0A0L4Q4</accession>
<dbReference type="STRING" id="3659.A0A0A0L4Q4"/>
<dbReference type="PANTHER" id="PTHR15704:SF7">
    <property type="entry name" value="SUPERKILLER COMPLEX PROTEIN 3"/>
    <property type="match status" value="1"/>
</dbReference>
<dbReference type="KEGG" id="csv:101220693"/>
<evidence type="ECO:0000259" key="4">
    <source>
        <dbReference type="PROSITE" id="PS50206"/>
    </source>
</evidence>
<dbReference type="GO" id="GO:0000956">
    <property type="term" value="P:nuclear-transcribed mRNA catabolic process"/>
    <property type="evidence" value="ECO:0000318"/>
    <property type="project" value="GO_Central"/>
</dbReference>
<protein>
    <recommendedName>
        <fullName evidence="4">Rhodanese domain-containing protein</fullName>
    </recommendedName>
</protein>
<gene>
    <name evidence="5" type="ORF">Csa_4G665130</name>
</gene>
<feature type="domain" description="Rhodanese" evidence="4">
    <location>
        <begin position="99"/>
        <end position="166"/>
    </location>
</feature>
<evidence type="ECO:0000256" key="2">
    <source>
        <dbReference type="ARBA" id="ARBA00022803"/>
    </source>
</evidence>
<dbReference type="InterPro" id="IPR001763">
    <property type="entry name" value="Rhodanese-like_dom"/>
</dbReference>
<dbReference type="PROSITE" id="PS50206">
    <property type="entry name" value="RHODANESE_3"/>
    <property type="match status" value="1"/>
</dbReference>
<dbReference type="Gene3D" id="1.25.40.10">
    <property type="entry name" value="Tetratricopeptide repeat domain"/>
    <property type="match status" value="2"/>
</dbReference>
<keyword evidence="6" id="KW-1185">Reference proteome</keyword>
<reference evidence="5 6" key="1">
    <citation type="journal article" date="2009" name="Nat. Genet.">
        <title>The genome of the cucumber, Cucumis sativus L.</title>
        <authorList>
            <person name="Huang S."/>
            <person name="Li R."/>
            <person name="Zhang Z."/>
            <person name="Li L."/>
            <person name="Gu X."/>
            <person name="Fan W."/>
            <person name="Lucas W.J."/>
            <person name="Wang X."/>
            <person name="Xie B."/>
            <person name="Ni P."/>
            <person name="Ren Y."/>
            <person name="Zhu H."/>
            <person name="Li J."/>
            <person name="Lin K."/>
            <person name="Jin W."/>
            <person name="Fei Z."/>
            <person name="Li G."/>
            <person name="Staub J."/>
            <person name="Kilian A."/>
            <person name="van der Vossen E.A."/>
            <person name="Wu Y."/>
            <person name="Guo J."/>
            <person name="He J."/>
            <person name="Jia Z."/>
            <person name="Ren Y."/>
            <person name="Tian G."/>
            <person name="Lu Y."/>
            <person name="Ruan J."/>
            <person name="Qian W."/>
            <person name="Wang M."/>
            <person name="Huang Q."/>
            <person name="Li B."/>
            <person name="Xuan Z."/>
            <person name="Cao J."/>
            <person name="Asan"/>
            <person name="Wu Z."/>
            <person name="Zhang J."/>
            <person name="Cai Q."/>
            <person name="Bai Y."/>
            <person name="Zhao B."/>
            <person name="Han Y."/>
            <person name="Li Y."/>
            <person name="Li X."/>
            <person name="Wang S."/>
            <person name="Shi Q."/>
            <person name="Liu S."/>
            <person name="Cho W.K."/>
            <person name="Kim J.Y."/>
            <person name="Xu Y."/>
            <person name="Heller-Uszynska K."/>
            <person name="Miao H."/>
            <person name="Cheng Z."/>
            <person name="Zhang S."/>
            <person name="Wu J."/>
            <person name="Yang Y."/>
            <person name="Kang H."/>
            <person name="Li M."/>
            <person name="Liang H."/>
            <person name="Ren X."/>
            <person name="Shi Z."/>
            <person name="Wen M."/>
            <person name="Jian M."/>
            <person name="Yang H."/>
            <person name="Zhang G."/>
            <person name="Yang Z."/>
            <person name="Chen R."/>
            <person name="Liu S."/>
            <person name="Li J."/>
            <person name="Ma L."/>
            <person name="Liu H."/>
            <person name="Zhou Y."/>
            <person name="Zhao J."/>
            <person name="Fang X."/>
            <person name="Li G."/>
            <person name="Fang L."/>
            <person name="Li Y."/>
            <person name="Liu D."/>
            <person name="Zheng H."/>
            <person name="Zhang Y."/>
            <person name="Qin N."/>
            <person name="Li Z."/>
            <person name="Yang G."/>
            <person name="Yang S."/>
            <person name="Bolund L."/>
            <person name="Kristiansen K."/>
            <person name="Zheng H."/>
            <person name="Li S."/>
            <person name="Zhang X."/>
            <person name="Yang H."/>
            <person name="Wang J."/>
            <person name="Sun R."/>
            <person name="Zhang B."/>
            <person name="Jiang S."/>
            <person name="Wang J."/>
            <person name="Du Y."/>
            <person name="Li S."/>
        </authorList>
    </citation>
    <scope>NUCLEOTIDE SEQUENCE [LARGE SCALE GENOMIC DNA]</scope>
    <source>
        <strain evidence="6">cv. 9930</strain>
    </source>
</reference>
<dbReference type="Proteomes" id="UP000029981">
    <property type="component" value="Chromosome 4"/>
</dbReference>
<dbReference type="EMBL" id="CM002925">
    <property type="protein sequence ID" value="KGN55557.1"/>
    <property type="molecule type" value="Genomic_DNA"/>
</dbReference>
<dbReference type="InterPro" id="IPR019734">
    <property type="entry name" value="TPR_rpt"/>
</dbReference>
<name>A0A0A0L4Q4_CUCSA</name>
<dbReference type="SMART" id="SM00028">
    <property type="entry name" value="TPR"/>
    <property type="match status" value="6"/>
</dbReference>
<dbReference type="OMA" id="CRAYVMQ"/>
<feature type="repeat" description="TPR" evidence="3">
    <location>
        <begin position="209"/>
        <end position="242"/>
    </location>
</feature>
<dbReference type="GO" id="GO:0055087">
    <property type="term" value="C:Ski complex"/>
    <property type="evidence" value="ECO:0000318"/>
    <property type="project" value="GO_Central"/>
</dbReference>